<dbReference type="PANTHER" id="PTHR11533">
    <property type="entry name" value="PROTEASE M1 ZINC METALLOPROTEASE"/>
    <property type="match status" value="1"/>
</dbReference>
<dbReference type="GO" id="GO:0005615">
    <property type="term" value="C:extracellular space"/>
    <property type="evidence" value="ECO:0007669"/>
    <property type="project" value="TreeGrafter"/>
</dbReference>
<dbReference type="PANTHER" id="PTHR11533:SF259">
    <property type="entry name" value="AMINOPEPTIDASE"/>
    <property type="match status" value="1"/>
</dbReference>
<evidence type="ECO:0000259" key="2">
    <source>
        <dbReference type="Pfam" id="PF17900"/>
    </source>
</evidence>
<accession>A0A821RM46</accession>
<feature type="non-terminal residue" evidence="3">
    <location>
        <position position="150"/>
    </location>
</feature>
<dbReference type="GO" id="GO:0008270">
    <property type="term" value="F:zinc ion binding"/>
    <property type="evidence" value="ECO:0007669"/>
    <property type="project" value="InterPro"/>
</dbReference>
<dbReference type="InterPro" id="IPR042097">
    <property type="entry name" value="Aminopeptidase_N-like_N_sf"/>
</dbReference>
<dbReference type="SUPFAM" id="SSF55486">
    <property type="entry name" value="Metalloproteases ('zincins'), catalytic domain"/>
    <property type="match status" value="1"/>
</dbReference>
<evidence type="ECO:0000313" key="3">
    <source>
        <dbReference type="EMBL" id="CAF4843457.1"/>
    </source>
</evidence>
<protein>
    <submittedName>
        <fullName evidence="3">Uncharacterized protein</fullName>
    </submittedName>
</protein>
<sequence>MTSQMEPTHARTVFPCIDEPARKAIFYISVIHDSSERVWSNGEIQRTEILDNGKLLSHFTPTLKMSTFLLAIIVASKSDFDCRPESIVGSTNISSRVCGRIDILPQLAYADEIASKSLVYFNEYFDILYPLPKLEHFAVPDFGAGAMENY</sequence>
<dbReference type="Pfam" id="PF17900">
    <property type="entry name" value="Peptidase_M1_N"/>
    <property type="match status" value="1"/>
</dbReference>
<feature type="domain" description="Aminopeptidase N-like N-terminal" evidence="2">
    <location>
        <begin position="2"/>
        <end position="69"/>
    </location>
</feature>
<comment type="caution">
    <text evidence="3">The sequence shown here is derived from an EMBL/GenBank/DDBJ whole genome shotgun (WGS) entry which is preliminary data.</text>
</comment>
<dbReference type="AlphaFoldDB" id="A0A821RM46"/>
<dbReference type="GO" id="GO:0043171">
    <property type="term" value="P:peptide catabolic process"/>
    <property type="evidence" value="ECO:0007669"/>
    <property type="project" value="TreeGrafter"/>
</dbReference>
<dbReference type="PRINTS" id="PR00756">
    <property type="entry name" value="ALADIPTASE"/>
</dbReference>
<dbReference type="GO" id="GO:0006508">
    <property type="term" value="P:proteolysis"/>
    <property type="evidence" value="ECO:0007669"/>
    <property type="project" value="InterPro"/>
</dbReference>
<evidence type="ECO:0000313" key="4">
    <source>
        <dbReference type="Proteomes" id="UP000663838"/>
    </source>
</evidence>
<name>A0A821RM46_9BILA</name>
<dbReference type="GO" id="GO:0005886">
    <property type="term" value="C:plasma membrane"/>
    <property type="evidence" value="ECO:0007669"/>
    <property type="project" value="TreeGrafter"/>
</dbReference>
<dbReference type="GO" id="GO:0005737">
    <property type="term" value="C:cytoplasm"/>
    <property type="evidence" value="ECO:0007669"/>
    <property type="project" value="TreeGrafter"/>
</dbReference>
<dbReference type="GO" id="GO:0042277">
    <property type="term" value="F:peptide binding"/>
    <property type="evidence" value="ECO:0007669"/>
    <property type="project" value="TreeGrafter"/>
</dbReference>
<dbReference type="SUPFAM" id="SSF63737">
    <property type="entry name" value="Leukotriene A4 hydrolase N-terminal domain"/>
    <property type="match status" value="1"/>
</dbReference>
<dbReference type="GO" id="GO:0070006">
    <property type="term" value="F:metalloaminopeptidase activity"/>
    <property type="evidence" value="ECO:0007669"/>
    <property type="project" value="TreeGrafter"/>
</dbReference>
<evidence type="ECO:0000259" key="1">
    <source>
        <dbReference type="Pfam" id="PF01433"/>
    </source>
</evidence>
<dbReference type="InterPro" id="IPR001930">
    <property type="entry name" value="Peptidase_M1"/>
</dbReference>
<dbReference type="Gene3D" id="3.30.2010.30">
    <property type="match status" value="1"/>
</dbReference>
<gene>
    <name evidence="3" type="ORF">TOA249_LOCUS26276</name>
</gene>
<reference evidence="3" key="1">
    <citation type="submission" date="2021-02" db="EMBL/GenBank/DDBJ databases">
        <authorList>
            <person name="Nowell W R."/>
        </authorList>
    </citation>
    <scope>NUCLEOTIDE SEQUENCE</scope>
</reference>
<dbReference type="EMBL" id="CAJOBS010003036">
    <property type="protein sequence ID" value="CAF4843457.1"/>
    <property type="molecule type" value="Genomic_DNA"/>
</dbReference>
<dbReference type="Proteomes" id="UP000663838">
    <property type="component" value="Unassembled WGS sequence"/>
</dbReference>
<dbReference type="InterPro" id="IPR050344">
    <property type="entry name" value="Peptidase_M1_aminopeptidases"/>
</dbReference>
<organism evidence="3 4">
    <name type="scientific">Rotaria socialis</name>
    <dbReference type="NCBI Taxonomy" id="392032"/>
    <lineage>
        <taxon>Eukaryota</taxon>
        <taxon>Metazoa</taxon>
        <taxon>Spiralia</taxon>
        <taxon>Gnathifera</taxon>
        <taxon>Rotifera</taxon>
        <taxon>Eurotatoria</taxon>
        <taxon>Bdelloidea</taxon>
        <taxon>Philodinida</taxon>
        <taxon>Philodinidae</taxon>
        <taxon>Rotaria</taxon>
    </lineage>
</organism>
<feature type="domain" description="Peptidase M1 membrane alanine aminopeptidase" evidence="1">
    <location>
        <begin position="109"/>
        <end position="149"/>
    </location>
</feature>
<dbReference type="Pfam" id="PF01433">
    <property type="entry name" value="Peptidase_M1"/>
    <property type="match status" value="1"/>
</dbReference>
<dbReference type="Gene3D" id="2.60.40.1730">
    <property type="entry name" value="tricorn interacting facor f3 domain"/>
    <property type="match status" value="1"/>
</dbReference>
<dbReference type="InterPro" id="IPR014782">
    <property type="entry name" value="Peptidase_M1_dom"/>
</dbReference>
<proteinExistence type="predicted"/>
<dbReference type="InterPro" id="IPR045357">
    <property type="entry name" value="Aminopeptidase_N-like_N"/>
</dbReference>